<sequence>MSTTNNTIGSNSSSSSSSTTATGPEQQQPKQQLQQQQKEKENGSNINNLGNSNRSLPLRSNSTFSLSTSQSSLTRMGSLNIFPQQSHGQQQQQQNSHHMMGVSKSGVFPVNQSSSSIGSFNSLNSSVSGYSSLSHSSSSLLYEPLSLQEIKEPIYDIRGHIQNLDRIRQEFRFLEEYTIPSETSEGDKKHNSMKNRYTNILPCNTTRVILEKIGDKEGTDYINANFIDGIMDKQYICTQGPLQNTILDFWRMVWENGSSIIVMLSREQENCRPKCDRYWPDQLKDMAANHWSEQKFSCHLMEISRDDQREIVIRKLLLKNLQTAQQRNIIHYQYEGWPDHNAPQDTEPLRHLLHLINDYQSSLSLQDQLKPIVVHCSAGVGRTGTFCTVHIILKKLEKYYLKFQHQPPVDYIDFNLFNIVLNLRAQRPGMVQQFEQYIFCYQTILDEIDEKYSQLFPSLYSSTNSLSTSK</sequence>
<evidence type="ECO:0000259" key="6">
    <source>
        <dbReference type="PROSITE" id="PS50055"/>
    </source>
</evidence>
<evidence type="ECO:0000256" key="3">
    <source>
        <dbReference type="ARBA" id="ARBA00022912"/>
    </source>
</evidence>
<dbReference type="OMA" id="ETKQYGK"/>
<evidence type="ECO:0000256" key="5">
    <source>
        <dbReference type="SAM" id="MobiDB-lite"/>
    </source>
</evidence>
<gene>
    <name evidence="8" type="ORF">DLAC_02949</name>
</gene>
<dbReference type="PROSITE" id="PS50055">
    <property type="entry name" value="TYR_PHOSPHATASE_PTP"/>
    <property type="match status" value="1"/>
</dbReference>
<evidence type="ECO:0000313" key="8">
    <source>
        <dbReference type="EMBL" id="KYR00888.1"/>
    </source>
</evidence>
<proteinExistence type="predicted"/>
<dbReference type="InterPro" id="IPR000242">
    <property type="entry name" value="PTP_cat"/>
</dbReference>
<evidence type="ECO:0000259" key="7">
    <source>
        <dbReference type="PROSITE" id="PS50056"/>
    </source>
</evidence>
<evidence type="ECO:0000256" key="2">
    <source>
        <dbReference type="ARBA" id="ARBA00022801"/>
    </source>
</evidence>
<name>A0A152A3R6_TIELA</name>
<dbReference type="InterPro" id="IPR016130">
    <property type="entry name" value="Tyr_Pase_AS"/>
</dbReference>
<keyword evidence="3" id="KW-0904">Protein phosphatase</keyword>
<dbReference type="PANTHER" id="PTHR19134:SF449">
    <property type="entry name" value="TYROSINE-PROTEIN PHOSPHATASE 1"/>
    <property type="match status" value="1"/>
</dbReference>
<dbReference type="Pfam" id="PF00102">
    <property type="entry name" value="Y_phosphatase"/>
    <property type="match status" value="1"/>
</dbReference>
<evidence type="ECO:0000256" key="1">
    <source>
        <dbReference type="ARBA" id="ARBA00013064"/>
    </source>
</evidence>
<dbReference type="PROSITE" id="PS50056">
    <property type="entry name" value="TYR_PHOSPHATASE_2"/>
    <property type="match status" value="1"/>
</dbReference>
<dbReference type="InParanoid" id="A0A152A3R6"/>
<keyword evidence="2" id="KW-0378">Hydrolase</keyword>
<dbReference type="GO" id="GO:0004725">
    <property type="term" value="F:protein tyrosine phosphatase activity"/>
    <property type="evidence" value="ECO:0007669"/>
    <property type="project" value="UniProtKB-EC"/>
</dbReference>
<accession>A0A152A3R6</accession>
<dbReference type="SMART" id="SM00194">
    <property type="entry name" value="PTPc"/>
    <property type="match status" value="1"/>
</dbReference>
<dbReference type="InterPro" id="IPR003595">
    <property type="entry name" value="Tyr_Pase_cat"/>
</dbReference>
<feature type="compositionally biased region" description="Low complexity" evidence="5">
    <location>
        <begin position="43"/>
        <end position="70"/>
    </location>
</feature>
<feature type="domain" description="Tyrosine-protein phosphatase" evidence="6">
    <location>
        <begin position="167"/>
        <end position="447"/>
    </location>
</feature>
<dbReference type="SMART" id="SM00404">
    <property type="entry name" value="PTPc_motif"/>
    <property type="match status" value="1"/>
</dbReference>
<dbReference type="STRING" id="361077.A0A152A3R6"/>
<feature type="compositionally biased region" description="Low complexity" evidence="5">
    <location>
        <begin position="84"/>
        <end position="101"/>
    </location>
</feature>
<feature type="compositionally biased region" description="Low complexity" evidence="5">
    <location>
        <begin position="1"/>
        <end position="36"/>
    </location>
</feature>
<dbReference type="FunFam" id="3.90.190.10:FF:000102">
    <property type="entry name" value="Receptor-type tyrosine-protein phosphatase"/>
    <property type="match status" value="1"/>
</dbReference>
<dbReference type="PROSITE" id="PS00383">
    <property type="entry name" value="TYR_PHOSPHATASE_1"/>
    <property type="match status" value="1"/>
</dbReference>
<dbReference type="InterPro" id="IPR029021">
    <property type="entry name" value="Prot-tyrosine_phosphatase-like"/>
</dbReference>
<dbReference type="InterPro" id="IPR050348">
    <property type="entry name" value="Protein-Tyr_Phosphatase"/>
</dbReference>
<dbReference type="Gene3D" id="3.90.190.10">
    <property type="entry name" value="Protein tyrosine phosphatase superfamily"/>
    <property type="match status" value="1"/>
</dbReference>
<feature type="region of interest" description="Disordered" evidence="5">
    <location>
        <begin position="1"/>
        <end position="70"/>
    </location>
</feature>
<protein>
    <recommendedName>
        <fullName evidence="1">protein-tyrosine-phosphatase</fullName>
        <ecNumber evidence="1">3.1.3.48</ecNumber>
    </recommendedName>
</protein>
<dbReference type="AlphaFoldDB" id="A0A152A3R6"/>
<dbReference type="InterPro" id="IPR000387">
    <property type="entry name" value="Tyr_Pase_dom"/>
</dbReference>
<evidence type="ECO:0000256" key="4">
    <source>
        <dbReference type="ARBA" id="ARBA00051722"/>
    </source>
</evidence>
<dbReference type="OrthoDB" id="165498at2759"/>
<dbReference type="CDD" id="cd00047">
    <property type="entry name" value="PTPc"/>
    <property type="match status" value="1"/>
</dbReference>
<reference evidence="8 9" key="1">
    <citation type="submission" date="2015-12" db="EMBL/GenBank/DDBJ databases">
        <title>Dictyostelia acquired genes for synthesis and detection of signals that induce cell-type specialization by lateral gene transfer from prokaryotes.</title>
        <authorList>
            <person name="Gloeckner G."/>
            <person name="Schaap P."/>
        </authorList>
    </citation>
    <scope>NUCLEOTIDE SEQUENCE [LARGE SCALE GENOMIC DNA]</scope>
    <source>
        <strain evidence="8 9">TK</strain>
    </source>
</reference>
<organism evidence="8 9">
    <name type="scientific">Tieghemostelium lacteum</name>
    <name type="common">Slime mold</name>
    <name type="synonym">Dictyostelium lacteum</name>
    <dbReference type="NCBI Taxonomy" id="361077"/>
    <lineage>
        <taxon>Eukaryota</taxon>
        <taxon>Amoebozoa</taxon>
        <taxon>Evosea</taxon>
        <taxon>Eumycetozoa</taxon>
        <taxon>Dictyostelia</taxon>
        <taxon>Dictyosteliales</taxon>
        <taxon>Raperosteliaceae</taxon>
        <taxon>Tieghemostelium</taxon>
    </lineage>
</organism>
<dbReference type="PRINTS" id="PR00700">
    <property type="entry name" value="PRTYPHPHTASE"/>
</dbReference>
<keyword evidence="9" id="KW-1185">Reference proteome</keyword>
<dbReference type="EC" id="3.1.3.48" evidence="1"/>
<dbReference type="PANTHER" id="PTHR19134">
    <property type="entry name" value="RECEPTOR-TYPE TYROSINE-PROTEIN PHOSPHATASE"/>
    <property type="match status" value="1"/>
</dbReference>
<comment type="caution">
    <text evidence="8">The sequence shown here is derived from an EMBL/GenBank/DDBJ whole genome shotgun (WGS) entry which is preliminary data.</text>
</comment>
<evidence type="ECO:0000313" key="9">
    <source>
        <dbReference type="Proteomes" id="UP000076078"/>
    </source>
</evidence>
<dbReference type="Proteomes" id="UP000076078">
    <property type="component" value="Unassembled WGS sequence"/>
</dbReference>
<feature type="region of interest" description="Disordered" evidence="5">
    <location>
        <begin position="84"/>
        <end position="107"/>
    </location>
</feature>
<dbReference type="SUPFAM" id="SSF52799">
    <property type="entry name" value="(Phosphotyrosine protein) phosphatases II"/>
    <property type="match status" value="1"/>
</dbReference>
<feature type="domain" description="Tyrosine specific protein phosphatases" evidence="7">
    <location>
        <begin position="350"/>
        <end position="438"/>
    </location>
</feature>
<comment type="catalytic activity">
    <reaction evidence="4">
        <text>O-phospho-L-tyrosyl-[protein] + H2O = L-tyrosyl-[protein] + phosphate</text>
        <dbReference type="Rhea" id="RHEA:10684"/>
        <dbReference type="Rhea" id="RHEA-COMP:10136"/>
        <dbReference type="Rhea" id="RHEA-COMP:20101"/>
        <dbReference type="ChEBI" id="CHEBI:15377"/>
        <dbReference type="ChEBI" id="CHEBI:43474"/>
        <dbReference type="ChEBI" id="CHEBI:46858"/>
        <dbReference type="ChEBI" id="CHEBI:61978"/>
        <dbReference type="EC" id="3.1.3.48"/>
    </reaction>
</comment>
<dbReference type="EMBL" id="LODT01000013">
    <property type="protein sequence ID" value="KYR00888.1"/>
    <property type="molecule type" value="Genomic_DNA"/>
</dbReference>